<proteinExistence type="predicted"/>
<keyword evidence="3" id="KW-1185">Reference proteome</keyword>
<reference evidence="2" key="1">
    <citation type="submission" date="2019-09" db="EMBL/GenBank/DDBJ databases">
        <title>Draft genome information of white flower Hibiscus syriacus.</title>
        <authorList>
            <person name="Kim Y.-M."/>
        </authorList>
    </citation>
    <scope>NUCLEOTIDE SEQUENCE [LARGE SCALE GENOMIC DNA]</scope>
    <source>
        <strain evidence="2">YM2019G1</strain>
    </source>
</reference>
<dbReference type="PANTHER" id="PTHR33133:SF7">
    <property type="entry name" value="F26K24.10 PROTEIN-RELATED"/>
    <property type="match status" value="1"/>
</dbReference>
<protein>
    <submittedName>
        <fullName evidence="2">Uncharacterized protein</fullName>
    </submittedName>
</protein>
<evidence type="ECO:0000256" key="1">
    <source>
        <dbReference type="SAM" id="Phobius"/>
    </source>
</evidence>
<feature type="transmembrane region" description="Helical" evidence="1">
    <location>
        <begin position="25"/>
        <end position="53"/>
    </location>
</feature>
<keyword evidence="1" id="KW-0812">Transmembrane</keyword>
<dbReference type="Proteomes" id="UP000436088">
    <property type="component" value="Unassembled WGS sequence"/>
</dbReference>
<dbReference type="PANTHER" id="PTHR33133">
    <property type="entry name" value="OS08G0107100 PROTEIN-RELATED"/>
    <property type="match status" value="1"/>
</dbReference>
<organism evidence="2 3">
    <name type="scientific">Hibiscus syriacus</name>
    <name type="common">Rose of Sharon</name>
    <dbReference type="NCBI Taxonomy" id="106335"/>
    <lineage>
        <taxon>Eukaryota</taxon>
        <taxon>Viridiplantae</taxon>
        <taxon>Streptophyta</taxon>
        <taxon>Embryophyta</taxon>
        <taxon>Tracheophyta</taxon>
        <taxon>Spermatophyta</taxon>
        <taxon>Magnoliopsida</taxon>
        <taxon>eudicotyledons</taxon>
        <taxon>Gunneridae</taxon>
        <taxon>Pentapetalae</taxon>
        <taxon>rosids</taxon>
        <taxon>malvids</taxon>
        <taxon>Malvales</taxon>
        <taxon>Malvaceae</taxon>
        <taxon>Malvoideae</taxon>
        <taxon>Hibiscus</taxon>
    </lineage>
</organism>
<evidence type="ECO:0000313" key="3">
    <source>
        <dbReference type="Proteomes" id="UP000436088"/>
    </source>
</evidence>
<dbReference type="EMBL" id="VEPZ02000376">
    <property type="protein sequence ID" value="KAE8726300.1"/>
    <property type="molecule type" value="Genomic_DNA"/>
</dbReference>
<sequence>MLQSFMAYGIANSGSAGDEWKNWGFILNIVVTTAFYMVLLLYILAAYTVFYVYSKARHGELAEEFAGEYVCLPFDDGKVPHVASIF</sequence>
<accession>A0A6A3CAR1</accession>
<evidence type="ECO:0000313" key="2">
    <source>
        <dbReference type="EMBL" id="KAE8726300.1"/>
    </source>
</evidence>
<comment type="caution">
    <text evidence="2">The sequence shown here is derived from an EMBL/GenBank/DDBJ whole genome shotgun (WGS) entry which is preliminary data.</text>
</comment>
<keyword evidence="1" id="KW-0472">Membrane</keyword>
<dbReference type="AlphaFoldDB" id="A0A6A3CAR1"/>
<keyword evidence="1" id="KW-1133">Transmembrane helix</keyword>
<gene>
    <name evidence="2" type="ORF">F3Y22_tig00007099pilonHSYRG00002</name>
</gene>
<name>A0A6A3CAR1_HIBSY</name>